<dbReference type="KEGG" id="sfeu:IM697_24200"/>
<dbReference type="Proteomes" id="UP000594205">
    <property type="component" value="Chromosome"/>
</dbReference>
<feature type="transmembrane region" description="Helical" evidence="6">
    <location>
        <begin position="308"/>
        <end position="334"/>
    </location>
</feature>
<keyword evidence="5 6" id="KW-0472">Membrane</keyword>
<dbReference type="PANTHER" id="PTHR43124:SF3">
    <property type="entry name" value="CHLORAMPHENICOL EFFLUX PUMP RV0191"/>
    <property type="match status" value="1"/>
</dbReference>
<evidence type="ECO:0000256" key="3">
    <source>
        <dbReference type="ARBA" id="ARBA00022692"/>
    </source>
</evidence>
<dbReference type="PROSITE" id="PS50850">
    <property type="entry name" value="MFS"/>
    <property type="match status" value="1"/>
</dbReference>
<dbReference type="InterPro" id="IPR020846">
    <property type="entry name" value="MFS_dom"/>
</dbReference>
<protein>
    <submittedName>
        <fullName evidence="8">MFS transporter</fullName>
    </submittedName>
</protein>
<comment type="subcellular location">
    <subcellularLocation>
        <location evidence="1">Cell membrane</location>
        <topology evidence="1">Multi-pass membrane protein</topology>
    </subcellularLocation>
</comment>
<feature type="transmembrane region" description="Helical" evidence="6">
    <location>
        <begin position="124"/>
        <end position="142"/>
    </location>
</feature>
<accession>A0A7M2SCV6</accession>
<keyword evidence="4 6" id="KW-1133">Transmembrane helix</keyword>
<sequence>MGINPGHASRTHTRPGLAEIGERRVIALVYLAGVSAAVALGRFVPLETGVRDGFGLSLSAFGWLVSGITVVAACLAMPAGLWVARHDVGRVLSAGLGVMLLGGVLEVMAPAAVVLYGARVLEGVGYLAVVVTGPLVLSARCGPATRHRALALWSTFVPVGMAVASAVGALGGTVGWRVAGALTLVPGLAALAGASGRLTGIRGEAGDRRVRHGGGIGPVLRLSLSFALIALLGVTAVALLPSLATDRSVGSTVGGVTAAVVSLAGVPGGLLAGLLLGRGVRPRALSAAVLVLPCAAVVTYQVTPWAAVIAGAAVLQFTGGLVLAVLYAGVPSVARTPYELGRGYGLLNQAGSVGTLLGPPAFGFAVTRAGWTSATVLVTAVALTGLALFLAATRRPEPSAP</sequence>
<feature type="transmembrane region" description="Helical" evidence="6">
    <location>
        <begin position="149"/>
        <end position="170"/>
    </location>
</feature>
<keyword evidence="9" id="KW-1185">Reference proteome</keyword>
<evidence type="ECO:0000313" key="8">
    <source>
        <dbReference type="EMBL" id="QOV33328.1"/>
    </source>
</evidence>
<feature type="transmembrane region" description="Helical" evidence="6">
    <location>
        <begin position="25"/>
        <end position="43"/>
    </location>
</feature>
<proteinExistence type="predicted"/>
<dbReference type="InterPro" id="IPR011701">
    <property type="entry name" value="MFS"/>
</dbReference>
<gene>
    <name evidence="8" type="ORF">IM697_24200</name>
</gene>
<dbReference type="InterPro" id="IPR036259">
    <property type="entry name" value="MFS_trans_sf"/>
</dbReference>
<dbReference type="GO" id="GO:0022857">
    <property type="term" value="F:transmembrane transporter activity"/>
    <property type="evidence" value="ECO:0007669"/>
    <property type="project" value="InterPro"/>
</dbReference>
<feature type="transmembrane region" description="Helical" evidence="6">
    <location>
        <begin position="176"/>
        <end position="198"/>
    </location>
</feature>
<evidence type="ECO:0000256" key="1">
    <source>
        <dbReference type="ARBA" id="ARBA00004651"/>
    </source>
</evidence>
<keyword evidence="3 6" id="KW-0812">Transmembrane</keyword>
<keyword evidence="2" id="KW-1003">Cell membrane</keyword>
<dbReference type="Gene3D" id="1.20.1250.20">
    <property type="entry name" value="MFS general substrate transporter like domains"/>
    <property type="match status" value="2"/>
</dbReference>
<feature type="transmembrane region" description="Helical" evidence="6">
    <location>
        <begin position="63"/>
        <end position="84"/>
    </location>
</feature>
<feature type="transmembrane region" description="Helical" evidence="6">
    <location>
        <begin position="284"/>
        <end position="302"/>
    </location>
</feature>
<dbReference type="EMBL" id="CP063373">
    <property type="protein sequence ID" value="QOV33328.1"/>
    <property type="molecule type" value="Genomic_DNA"/>
</dbReference>
<name>A0A7M2SCV6_9ACTN</name>
<feature type="domain" description="Major facilitator superfamily (MFS) profile" evidence="7">
    <location>
        <begin position="25"/>
        <end position="399"/>
    </location>
</feature>
<organism evidence="8 9">
    <name type="scientific">Streptomyces ferrugineus</name>
    <dbReference type="NCBI Taxonomy" id="1413221"/>
    <lineage>
        <taxon>Bacteria</taxon>
        <taxon>Bacillati</taxon>
        <taxon>Actinomycetota</taxon>
        <taxon>Actinomycetes</taxon>
        <taxon>Kitasatosporales</taxon>
        <taxon>Streptomycetaceae</taxon>
        <taxon>Streptomyces</taxon>
    </lineage>
</organism>
<dbReference type="Pfam" id="PF07690">
    <property type="entry name" value="MFS_1"/>
    <property type="match status" value="2"/>
</dbReference>
<dbReference type="AlphaFoldDB" id="A0A7M2SCV6"/>
<feature type="transmembrane region" description="Helical" evidence="6">
    <location>
        <begin position="96"/>
        <end position="118"/>
    </location>
</feature>
<dbReference type="PANTHER" id="PTHR43124">
    <property type="entry name" value="PURINE EFFLUX PUMP PBUE"/>
    <property type="match status" value="1"/>
</dbReference>
<dbReference type="RefSeq" id="WP_194038205.1">
    <property type="nucleotide sequence ID" value="NZ_CP063373.1"/>
</dbReference>
<evidence type="ECO:0000313" key="9">
    <source>
        <dbReference type="Proteomes" id="UP000594205"/>
    </source>
</evidence>
<evidence type="ECO:0000256" key="4">
    <source>
        <dbReference type="ARBA" id="ARBA00022989"/>
    </source>
</evidence>
<dbReference type="SUPFAM" id="SSF103473">
    <property type="entry name" value="MFS general substrate transporter"/>
    <property type="match status" value="1"/>
</dbReference>
<feature type="transmembrane region" description="Helical" evidence="6">
    <location>
        <begin position="219"/>
        <end position="244"/>
    </location>
</feature>
<reference evidence="8 9" key="1">
    <citation type="submission" date="2020-10" db="EMBL/GenBank/DDBJ databases">
        <title>Streptomyces ferrugineus complate genome analysis.</title>
        <authorList>
            <person name="Anwar N."/>
        </authorList>
    </citation>
    <scope>NUCLEOTIDE SEQUENCE [LARGE SCALE GENOMIC DNA]</scope>
    <source>
        <strain evidence="8 9">CCTCC AA2014009</strain>
    </source>
</reference>
<evidence type="ECO:0000256" key="5">
    <source>
        <dbReference type="ARBA" id="ARBA00023136"/>
    </source>
</evidence>
<feature type="transmembrane region" description="Helical" evidence="6">
    <location>
        <begin position="371"/>
        <end position="392"/>
    </location>
</feature>
<evidence type="ECO:0000259" key="7">
    <source>
        <dbReference type="PROSITE" id="PS50850"/>
    </source>
</evidence>
<dbReference type="GO" id="GO:0005886">
    <property type="term" value="C:plasma membrane"/>
    <property type="evidence" value="ECO:0007669"/>
    <property type="project" value="UniProtKB-SubCell"/>
</dbReference>
<evidence type="ECO:0000256" key="2">
    <source>
        <dbReference type="ARBA" id="ARBA00022475"/>
    </source>
</evidence>
<feature type="transmembrane region" description="Helical" evidence="6">
    <location>
        <begin position="346"/>
        <end position="365"/>
    </location>
</feature>
<dbReference type="InterPro" id="IPR050189">
    <property type="entry name" value="MFS_Efflux_Transporters"/>
</dbReference>
<feature type="transmembrane region" description="Helical" evidence="6">
    <location>
        <begin position="256"/>
        <end position="277"/>
    </location>
</feature>
<evidence type="ECO:0000256" key="6">
    <source>
        <dbReference type="SAM" id="Phobius"/>
    </source>
</evidence>